<dbReference type="Gene3D" id="3.40.50.720">
    <property type="entry name" value="NAD(P)-binding Rossmann-like Domain"/>
    <property type="match status" value="1"/>
</dbReference>
<dbReference type="STRING" id="105231.A0A1Y1HRX0"/>
<dbReference type="InterPro" id="IPR051783">
    <property type="entry name" value="NAD(P)-dependent_oxidoreduct"/>
</dbReference>
<gene>
    <name evidence="2" type="ORF">KFL_000640090</name>
</gene>
<dbReference type="Proteomes" id="UP000054558">
    <property type="component" value="Unassembled WGS sequence"/>
</dbReference>
<dbReference type="InterPro" id="IPR036291">
    <property type="entry name" value="NAD(P)-bd_dom_sf"/>
</dbReference>
<dbReference type="OMA" id="FKHDIAF"/>
<dbReference type="PANTHER" id="PTHR48079:SF6">
    <property type="entry name" value="NAD(P)-BINDING DOMAIN-CONTAINING PROTEIN-RELATED"/>
    <property type="match status" value="1"/>
</dbReference>
<dbReference type="GO" id="GO:0004029">
    <property type="term" value="F:aldehyde dehydrogenase (NAD+) activity"/>
    <property type="evidence" value="ECO:0000318"/>
    <property type="project" value="GO_Central"/>
</dbReference>
<dbReference type="InterPro" id="IPR001509">
    <property type="entry name" value="Epimerase_deHydtase"/>
</dbReference>
<dbReference type="PANTHER" id="PTHR48079">
    <property type="entry name" value="PROTEIN YEEZ"/>
    <property type="match status" value="1"/>
</dbReference>
<evidence type="ECO:0000259" key="1">
    <source>
        <dbReference type="Pfam" id="PF01370"/>
    </source>
</evidence>
<dbReference type="OrthoDB" id="10262413at2759"/>
<name>A0A1Y1HRX0_KLENI</name>
<evidence type="ECO:0000313" key="3">
    <source>
        <dbReference type="Proteomes" id="UP000054558"/>
    </source>
</evidence>
<dbReference type="EMBL" id="DF237013">
    <property type="protein sequence ID" value="GAQ80843.1"/>
    <property type="molecule type" value="Genomic_DNA"/>
</dbReference>
<accession>A0A1Y1HRX0</accession>
<protein>
    <recommendedName>
        <fullName evidence="1">NAD-dependent epimerase/dehydratase domain-containing protein</fullName>
    </recommendedName>
</protein>
<reference evidence="2 3" key="1">
    <citation type="journal article" date="2014" name="Nat. Commun.">
        <title>Klebsormidium flaccidum genome reveals primary factors for plant terrestrial adaptation.</title>
        <authorList>
            <person name="Hori K."/>
            <person name="Maruyama F."/>
            <person name="Fujisawa T."/>
            <person name="Togashi T."/>
            <person name="Yamamoto N."/>
            <person name="Seo M."/>
            <person name="Sato S."/>
            <person name="Yamada T."/>
            <person name="Mori H."/>
            <person name="Tajima N."/>
            <person name="Moriyama T."/>
            <person name="Ikeuchi M."/>
            <person name="Watanabe M."/>
            <person name="Wada H."/>
            <person name="Kobayashi K."/>
            <person name="Saito M."/>
            <person name="Masuda T."/>
            <person name="Sasaki-Sekimoto Y."/>
            <person name="Mashiguchi K."/>
            <person name="Awai K."/>
            <person name="Shimojima M."/>
            <person name="Masuda S."/>
            <person name="Iwai M."/>
            <person name="Nobusawa T."/>
            <person name="Narise T."/>
            <person name="Kondo S."/>
            <person name="Saito H."/>
            <person name="Sato R."/>
            <person name="Murakawa M."/>
            <person name="Ihara Y."/>
            <person name="Oshima-Yamada Y."/>
            <person name="Ohtaka K."/>
            <person name="Satoh M."/>
            <person name="Sonobe K."/>
            <person name="Ishii M."/>
            <person name="Ohtani R."/>
            <person name="Kanamori-Sato M."/>
            <person name="Honoki R."/>
            <person name="Miyazaki D."/>
            <person name="Mochizuki H."/>
            <person name="Umetsu J."/>
            <person name="Higashi K."/>
            <person name="Shibata D."/>
            <person name="Kamiya Y."/>
            <person name="Sato N."/>
            <person name="Nakamura Y."/>
            <person name="Tabata S."/>
            <person name="Ida S."/>
            <person name="Kurokawa K."/>
            <person name="Ohta H."/>
        </authorList>
    </citation>
    <scope>NUCLEOTIDE SEQUENCE [LARGE SCALE GENOMIC DNA]</scope>
    <source>
        <strain evidence="2 3">NIES-2285</strain>
    </source>
</reference>
<evidence type="ECO:0000313" key="2">
    <source>
        <dbReference type="EMBL" id="GAQ80843.1"/>
    </source>
</evidence>
<feature type="domain" description="NAD-dependent epimerase/dehydratase" evidence="1">
    <location>
        <begin position="4"/>
        <end position="225"/>
    </location>
</feature>
<organism evidence="2 3">
    <name type="scientific">Klebsormidium nitens</name>
    <name type="common">Green alga</name>
    <name type="synonym">Ulothrix nitens</name>
    <dbReference type="NCBI Taxonomy" id="105231"/>
    <lineage>
        <taxon>Eukaryota</taxon>
        <taxon>Viridiplantae</taxon>
        <taxon>Streptophyta</taxon>
        <taxon>Klebsormidiophyceae</taxon>
        <taxon>Klebsormidiales</taxon>
        <taxon>Klebsormidiaceae</taxon>
        <taxon>Klebsormidium</taxon>
    </lineage>
</organism>
<sequence length="307" mass="32864">MVKIFLTGATGYIGSVIAEFALKAGHTVRGLARSEASAEKLRAKGVDPVIGDLHTLDVLKEEAQKADAVLHLAFIHDFDKYDEALAQDQKVIGAFTEALAGTNKVLVGTSGSGVYEDTGDQVANEETELKPGPGGAARVASEQAYVQAASRGVRSAVMRLALHVYGRNGSTFIPIQIAKAKEDGVVRYIGEGSNLTTVIHVEDAASAYVLAVEKPFTPGTVFNIGDKYDTQVTGKKIAEAIAERLSLSRIESVPFEEAAKIWNPTLAWFFSITNRYTSEVAEKELGWRVPAGRSILKDIVEGGRLAS</sequence>
<dbReference type="GO" id="GO:0005737">
    <property type="term" value="C:cytoplasm"/>
    <property type="evidence" value="ECO:0000318"/>
    <property type="project" value="GO_Central"/>
</dbReference>
<dbReference type="AlphaFoldDB" id="A0A1Y1HRX0"/>
<proteinExistence type="predicted"/>
<dbReference type="Pfam" id="PF01370">
    <property type="entry name" value="Epimerase"/>
    <property type="match status" value="1"/>
</dbReference>
<dbReference type="SUPFAM" id="SSF51735">
    <property type="entry name" value="NAD(P)-binding Rossmann-fold domains"/>
    <property type="match status" value="1"/>
</dbReference>
<keyword evidence="3" id="KW-1185">Reference proteome</keyword>